<protein>
    <submittedName>
        <fullName evidence="1">Uncharacterized protein</fullName>
    </submittedName>
</protein>
<evidence type="ECO:0000313" key="2">
    <source>
        <dbReference type="Proteomes" id="UP000604046"/>
    </source>
</evidence>
<name>A0A812V9D4_9DINO</name>
<keyword evidence="2" id="KW-1185">Reference proteome</keyword>
<organism evidence="1 2">
    <name type="scientific">Symbiodinium natans</name>
    <dbReference type="NCBI Taxonomy" id="878477"/>
    <lineage>
        <taxon>Eukaryota</taxon>
        <taxon>Sar</taxon>
        <taxon>Alveolata</taxon>
        <taxon>Dinophyceae</taxon>
        <taxon>Suessiales</taxon>
        <taxon>Symbiodiniaceae</taxon>
        <taxon>Symbiodinium</taxon>
    </lineage>
</organism>
<sequence length="263" mass="28116">MPSMKLLRASGVLTGSDMFPDDLHLTLEVNGESLSVLGSSRAPGLKGGFRKVYHLRGEGPAASLVVKLAENDADNVNEVKSAAACPAAFTCIFGSGSIWVSLGADGLCRAHYVITERVVPLTALLDGPTLPPTACTSLALQCCRVVFRATLAGIKCRDLGQKQWGLKVPPNFKFQDEISLQQVREGLTGEAFHLVILDANCCLPVPQASLLGPRKMTSFWALQTRLVGAPASERLQAFIRAHNFNARSCLSALTRDHVTGLCS</sequence>
<gene>
    <name evidence="1" type="ORF">SNAT2548_LOCUS34654</name>
</gene>
<dbReference type="AlphaFoldDB" id="A0A812V9D4"/>
<comment type="caution">
    <text evidence="1">The sequence shown here is derived from an EMBL/GenBank/DDBJ whole genome shotgun (WGS) entry which is preliminary data.</text>
</comment>
<dbReference type="EMBL" id="CAJNDS010002822">
    <property type="protein sequence ID" value="CAE7609591.1"/>
    <property type="molecule type" value="Genomic_DNA"/>
</dbReference>
<dbReference type="Proteomes" id="UP000604046">
    <property type="component" value="Unassembled WGS sequence"/>
</dbReference>
<dbReference type="OrthoDB" id="473626at2759"/>
<reference evidence="1" key="1">
    <citation type="submission" date="2021-02" db="EMBL/GenBank/DDBJ databases">
        <authorList>
            <person name="Dougan E. K."/>
            <person name="Rhodes N."/>
            <person name="Thang M."/>
            <person name="Chan C."/>
        </authorList>
    </citation>
    <scope>NUCLEOTIDE SEQUENCE</scope>
</reference>
<proteinExistence type="predicted"/>
<accession>A0A812V9D4</accession>
<evidence type="ECO:0000313" key="1">
    <source>
        <dbReference type="EMBL" id="CAE7609591.1"/>
    </source>
</evidence>